<keyword evidence="1" id="KW-0472">Membrane</keyword>
<feature type="transmembrane region" description="Helical" evidence="1">
    <location>
        <begin position="16"/>
        <end position="40"/>
    </location>
</feature>
<dbReference type="Proteomes" id="UP001291623">
    <property type="component" value="Unassembled WGS sequence"/>
</dbReference>
<keyword evidence="1" id="KW-0812">Transmembrane</keyword>
<reference evidence="2" key="1">
    <citation type="submission" date="2023-12" db="EMBL/GenBank/DDBJ databases">
        <title>Genome assembly of Anisodus tanguticus.</title>
        <authorList>
            <person name="Wang Y.-J."/>
        </authorList>
    </citation>
    <scope>NUCLEOTIDE SEQUENCE</scope>
    <source>
        <strain evidence="2">KB-2021</strain>
        <tissue evidence="2">Leaf</tissue>
    </source>
</reference>
<dbReference type="AlphaFoldDB" id="A0AAE1QT47"/>
<organism evidence="2 3">
    <name type="scientific">Anisodus tanguticus</name>
    <dbReference type="NCBI Taxonomy" id="243964"/>
    <lineage>
        <taxon>Eukaryota</taxon>
        <taxon>Viridiplantae</taxon>
        <taxon>Streptophyta</taxon>
        <taxon>Embryophyta</taxon>
        <taxon>Tracheophyta</taxon>
        <taxon>Spermatophyta</taxon>
        <taxon>Magnoliopsida</taxon>
        <taxon>eudicotyledons</taxon>
        <taxon>Gunneridae</taxon>
        <taxon>Pentapetalae</taxon>
        <taxon>asterids</taxon>
        <taxon>lamiids</taxon>
        <taxon>Solanales</taxon>
        <taxon>Solanaceae</taxon>
        <taxon>Solanoideae</taxon>
        <taxon>Hyoscyameae</taxon>
        <taxon>Anisodus</taxon>
    </lineage>
</organism>
<proteinExistence type="predicted"/>
<protein>
    <submittedName>
        <fullName evidence="2">Uncharacterized protein</fullName>
    </submittedName>
</protein>
<gene>
    <name evidence="2" type="ORF">RND71_042239</name>
</gene>
<comment type="caution">
    <text evidence="2">The sequence shown here is derived from an EMBL/GenBank/DDBJ whole genome shotgun (WGS) entry which is preliminary data.</text>
</comment>
<evidence type="ECO:0000313" key="3">
    <source>
        <dbReference type="Proteomes" id="UP001291623"/>
    </source>
</evidence>
<dbReference type="EMBL" id="JAVYJV010000024">
    <property type="protein sequence ID" value="KAK4337752.1"/>
    <property type="molecule type" value="Genomic_DNA"/>
</dbReference>
<keyword evidence="1" id="KW-1133">Transmembrane helix</keyword>
<name>A0AAE1QT47_9SOLA</name>
<evidence type="ECO:0000313" key="2">
    <source>
        <dbReference type="EMBL" id="KAK4337752.1"/>
    </source>
</evidence>
<sequence length="88" mass="9457">MNLATGIEGFQLRNFIILHSTCGITLDLHGCTGLSCALLVCMLSYKFGSHRICGIVLAAYGFMFGLSVTSSWIPELLYEKSAPGLLGL</sequence>
<keyword evidence="3" id="KW-1185">Reference proteome</keyword>
<feature type="transmembrane region" description="Helical" evidence="1">
    <location>
        <begin position="52"/>
        <end position="73"/>
    </location>
</feature>
<accession>A0AAE1QT47</accession>
<evidence type="ECO:0000256" key="1">
    <source>
        <dbReference type="SAM" id="Phobius"/>
    </source>
</evidence>